<evidence type="ECO:0000256" key="2">
    <source>
        <dbReference type="SAM" id="SignalP"/>
    </source>
</evidence>
<accession>A0ABU2I3L4</accession>
<comment type="caution">
    <text evidence="3">The sequence shown here is derived from an EMBL/GenBank/DDBJ whole genome shotgun (WGS) entry which is preliminary data.</text>
</comment>
<sequence>MIITACLLVCAALVISITSHKNPGSSQAATRSTENILEPKEKKGPYSLRVPLTAIDRSVVTPVGGRAFVINRSSSGRPAGDVLSYILSIKDKSDRGDASATYSIFLAVQECKDALNTKSMNALEAMKKAGMGREYLAGIERNLNDCAALISNPEYYEAAWLQKAAQQGSVEAKLYYAASPESVIGPQKDYLKNSELATEWKENSLSYLQSASRLGSVDALLSLGNAYSAGIIAPTDPVMSFAYYNAADQVFPNAQSSQLIAHLQKNLTAAQQQSARHISQEIIKNCCTPR</sequence>
<feature type="chain" id="PRO_5047415132" evidence="2">
    <location>
        <begin position="22"/>
        <end position="290"/>
    </location>
</feature>
<dbReference type="Gene3D" id="1.25.40.10">
    <property type="entry name" value="Tetratricopeptide repeat domain"/>
    <property type="match status" value="1"/>
</dbReference>
<dbReference type="InterPro" id="IPR011990">
    <property type="entry name" value="TPR-like_helical_dom_sf"/>
</dbReference>
<dbReference type="RefSeq" id="WP_209230686.1">
    <property type="nucleotide sequence ID" value="NZ_JAGHXG010000009.1"/>
</dbReference>
<organism evidence="3 4">
    <name type="scientific">Xanthomonas hawaiiensis</name>
    <dbReference type="NCBI Taxonomy" id="3003247"/>
    <lineage>
        <taxon>Bacteria</taxon>
        <taxon>Pseudomonadati</taxon>
        <taxon>Pseudomonadota</taxon>
        <taxon>Gammaproteobacteria</taxon>
        <taxon>Lysobacterales</taxon>
        <taxon>Lysobacteraceae</taxon>
        <taxon>Xanthomonas</taxon>
    </lineage>
</organism>
<evidence type="ECO:0000313" key="3">
    <source>
        <dbReference type="EMBL" id="MDS9992745.1"/>
    </source>
</evidence>
<feature type="signal peptide" evidence="2">
    <location>
        <begin position="1"/>
        <end position="21"/>
    </location>
</feature>
<feature type="compositionally biased region" description="Polar residues" evidence="1">
    <location>
        <begin position="21"/>
        <end position="35"/>
    </location>
</feature>
<name>A0ABU2I3L4_9XANT</name>
<dbReference type="SUPFAM" id="SSF81901">
    <property type="entry name" value="HCP-like"/>
    <property type="match status" value="1"/>
</dbReference>
<dbReference type="EMBL" id="JAQMHB010000001">
    <property type="protein sequence ID" value="MDS9992745.1"/>
    <property type="molecule type" value="Genomic_DNA"/>
</dbReference>
<evidence type="ECO:0000313" key="4">
    <source>
        <dbReference type="Proteomes" id="UP001260534"/>
    </source>
</evidence>
<feature type="region of interest" description="Disordered" evidence="1">
    <location>
        <begin position="21"/>
        <end position="40"/>
    </location>
</feature>
<reference evidence="3 4" key="1">
    <citation type="submission" date="2023-01" db="EMBL/GenBank/DDBJ databases">
        <title>Xanthomonas hawaiianensis sp. nov. isolated from Araceae family in Hawaii.</title>
        <authorList>
            <person name="Chunag S.-C."/>
            <person name="Dobhal S."/>
            <person name="Alvarez A."/>
            <person name="Arif M."/>
        </authorList>
    </citation>
    <scope>NUCLEOTIDE SEQUENCE [LARGE SCALE GENOMIC DNA]</scope>
    <source>
        <strain evidence="3 4">A2111</strain>
    </source>
</reference>
<proteinExistence type="predicted"/>
<protein>
    <submittedName>
        <fullName evidence="3">Sel1 repeat family protein</fullName>
    </submittedName>
</protein>
<gene>
    <name evidence="3" type="ORF">PNQ69_08165</name>
</gene>
<evidence type="ECO:0000256" key="1">
    <source>
        <dbReference type="SAM" id="MobiDB-lite"/>
    </source>
</evidence>
<dbReference type="Proteomes" id="UP001260534">
    <property type="component" value="Unassembled WGS sequence"/>
</dbReference>
<keyword evidence="4" id="KW-1185">Reference proteome</keyword>
<keyword evidence="2" id="KW-0732">Signal</keyword>